<dbReference type="InParanoid" id="A0A2K1R466"/>
<proteinExistence type="predicted"/>
<gene>
    <name evidence="1" type="ORF">POPTR_T179400</name>
</gene>
<dbReference type="AlphaFoldDB" id="A0A2K1R466"/>
<protein>
    <submittedName>
        <fullName evidence="1">Uncharacterized protein</fullName>
    </submittedName>
</protein>
<organism evidence="1">
    <name type="scientific">Populus trichocarpa</name>
    <name type="common">Western balsam poplar</name>
    <name type="synonym">Populus balsamifera subsp. trichocarpa</name>
    <dbReference type="NCBI Taxonomy" id="3694"/>
    <lineage>
        <taxon>Eukaryota</taxon>
        <taxon>Viridiplantae</taxon>
        <taxon>Streptophyta</taxon>
        <taxon>Embryophyta</taxon>
        <taxon>Tracheophyta</taxon>
        <taxon>Spermatophyta</taxon>
        <taxon>Magnoliopsida</taxon>
        <taxon>eudicotyledons</taxon>
        <taxon>Gunneridae</taxon>
        <taxon>Pentapetalae</taxon>
        <taxon>rosids</taxon>
        <taxon>fabids</taxon>
        <taxon>Malpighiales</taxon>
        <taxon>Salicaceae</taxon>
        <taxon>Saliceae</taxon>
        <taxon>Populus</taxon>
    </lineage>
</organism>
<dbReference type="EMBL" id="KZ624118">
    <property type="protein sequence ID" value="PNS22013.1"/>
    <property type="molecule type" value="Genomic_DNA"/>
</dbReference>
<sequence length="81" mass="9214">MCVVCNLKSTSLLCEYIILRFRSTVNITVLGGDACSISLHLTHAHKHVRAQPSRYNFLAPYPSKELIYRKVLTLFLVYKSA</sequence>
<reference evidence="1" key="1">
    <citation type="journal article" date="2006" name="Science">
        <title>The genome of black cottonwood, Populus trichocarpa (Torr. &amp; Gray).</title>
        <authorList>
            <person name="Tuskan G.A."/>
            <person name="Difazio S."/>
            <person name="Jansson S."/>
            <person name="Bohlmann J."/>
            <person name="Grigoriev I."/>
            <person name="Hellsten U."/>
            <person name="Putnam N."/>
            <person name="Ralph S."/>
            <person name="Rombauts S."/>
            <person name="Salamov A."/>
            <person name="Schein J."/>
            <person name="Sterck L."/>
            <person name="Aerts A."/>
            <person name="Bhalerao R.R."/>
            <person name="Bhalerao R.P."/>
            <person name="Blaudez D."/>
            <person name="Boerjan W."/>
            <person name="Brun A."/>
            <person name="Brunner A."/>
            <person name="Busov V."/>
            <person name="Campbell M."/>
            <person name="Carlson J."/>
            <person name="Chalot M."/>
            <person name="Chapman J."/>
            <person name="Chen G.L."/>
            <person name="Cooper D."/>
            <person name="Coutinho P.M."/>
            <person name="Couturier J."/>
            <person name="Covert S."/>
            <person name="Cronk Q."/>
            <person name="Cunningham R."/>
            <person name="Davis J."/>
            <person name="Degroeve S."/>
            <person name="Dejardin A."/>
            <person name="Depamphilis C."/>
            <person name="Detter J."/>
            <person name="Dirks B."/>
            <person name="Dubchak I."/>
            <person name="Duplessis S."/>
            <person name="Ehlting J."/>
            <person name="Ellis B."/>
            <person name="Gendler K."/>
            <person name="Goodstein D."/>
            <person name="Gribskov M."/>
            <person name="Grimwood J."/>
            <person name="Groover A."/>
            <person name="Gunter L."/>
            <person name="Hamberger B."/>
            <person name="Heinze B."/>
            <person name="Helariutta Y."/>
            <person name="Henrissat B."/>
            <person name="Holligan D."/>
            <person name="Holt R."/>
            <person name="Huang W."/>
            <person name="Islam-Faridi N."/>
            <person name="Jones S."/>
            <person name="Jones-Rhoades M."/>
            <person name="Jorgensen R."/>
            <person name="Joshi C."/>
            <person name="Kangasjarvi J."/>
            <person name="Karlsson J."/>
            <person name="Kelleher C."/>
            <person name="Kirkpatrick R."/>
            <person name="Kirst M."/>
            <person name="Kohler A."/>
            <person name="Kalluri U."/>
            <person name="Larimer F."/>
            <person name="Leebens-Mack J."/>
            <person name="Leple J.C."/>
            <person name="Locascio P."/>
            <person name="Lou Y."/>
            <person name="Lucas S."/>
            <person name="Martin F."/>
            <person name="Montanini B."/>
            <person name="Napoli C."/>
            <person name="Nelson D.R."/>
            <person name="Nelson C."/>
            <person name="Nieminen K."/>
            <person name="Nilsson O."/>
            <person name="Pereda V."/>
            <person name="Peter G."/>
            <person name="Philippe R."/>
            <person name="Pilate G."/>
            <person name="Poliakov A."/>
            <person name="Razumovskaya J."/>
            <person name="Richardson P."/>
            <person name="Rinaldi C."/>
            <person name="Ritland K."/>
            <person name="Rouze P."/>
            <person name="Ryaboy D."/>
            <person name="Schmutz J."/>
            <person name="Schrader J."/>
            <person name="Segerman B."/>
            <person name="Shin H."/>
            <person name="Siddiqui A."/>
            <person name="Sterky F."/>
            <person name="Terry A."/>
            <person name="Tsai C.J."/>
            <person name="Uberbacher E."/>
            <person name="Unneberg P."/>
            <person name="Vahala J."/>
            <person name="Wall K."/>
            <person name="Wessler S."/>
            <person name="Yang G."/>
            <person name="Yin T."/>
            <person name="Douglas C."/>
            <person name="Marra M."/>
            <person name="Sandberg G."/>
            <person name="Van de Peer Y."/>
            <person name="Rokhsar D."/>
        </authorList>
    </citation>
    <scope>NUCLEOTIDE SEQUENCE [LARGE SCALE GENOMIC DNA]</scope>
    <source>
        <strain evidence="1">Nisqually-1</strain>
    </source>
</reference>
<evidence type="ECO:0000313" key="1">
    <source>
        <dbReference type="EMBL" id="PNS22013.1"/>
    </source>
</evidence>
<reference evidence="1" key="2">
    <citation type="submission" date="2017-07" db="EMBL/GenBank/DDBJ databases">
        <title>WGS assembly of Populus trichocarpa.</title>
        <authorList>
            <person name="Tuskan G."/>
            <person name="Difazio S."/>
            <person name="Jansson S."/>
            <person name="Bohlmann J."/>
            <person name="Grigoriev I."/>
            <person name="Hellsten U."/>
            <person name="Putnam N."/>
            <person name="Ralph S."/>
            <person name="Rombauts S."/>
            <person name="Salamov A."/>
            <person name="Schein J."/>
            <person name="Sterck L."/>
            <person name="Aerts A."/>
            <person name="Bhalerao R."/>
            <person name="Bhalerao R."/>
            <person name="Blaudez D."/>
            <person name="Boerjan W."/>
            <person name="Brun A."/>
            <person name="Brunner A."/>
            <person name="Busov V."/>
            <person name="Campbell M."/>
            <person name="Carlson J."/>
            <person name="Chalot M."/>
            <person name="Chapman J."/>
            <person name="Chen G."/>
            <person name="Cooper D."/>
            <person name="Coutinho P."/>
            <person name="Couturier J."/>
            <person name="Covert S."/>
            <person name="Cronk Q."/>
            <person name="Cunningham R."/>
            <person name="Davis J."/>
            <person name="Degroeve S."/>
            <person name="Dejardin A."/>
            <person name="Depamphilis C."/>
            <person name="Detter J."/>
            <person name="Dirks B."/>
            <person name="Dubchak I."/>
            <person name="Duplessis S."/>
            <person name="Ehlting J."/>
            <person name="Ellis B."/>
            <person name="Gendler K."/>
            <person name="Goodstein D."/>
            <person name="Gribskov M."/>
            <person name="Grimwood J."/>
            <person name="Groover A."/>
            <person name="Gunter L."/>
            <person name="Hamberger B."/>
            <person name="Heinze B."/>
            <person name="Helariutta Y."/>
            <person name="Henrissat B."/>
            <person name="Holligan D."/>
            <person name="Holt R."/>
            <person name="Huang W."/>
            <person name="Islam-Faridi N."/>
            <person name="Jones S."/>
            <person name="Jones-Rhoades M."/>
            <person name="Jorgensen R."/>
            <person name="Joshi C."/>
            <person name="Kangasjarvi J."/>
            <person name="Karlsson J."/>
            <person name="Kelleher C."/>
            <person name="Kirkpatrick R."/>
            <person name="Kirst M."/>
            <person name="Kohler A."/>
            <person name="Kalluri U."/>
            <person name="Larimer F."/>
            <person name="Leebens-Mack J."/>
            <person name="Leple J."/>
            <person name="Locascio P."/>
            <person name="Lou Y."/>
            <person name="Lucas S."/>
            <person name="Martin F."/>
            <person name="Montanini B."/>
            <person name="Napoli C."/>
            <person name="Nelson D."/>
            <person name="Nelson C."/>
            <person name="Nieminen K."/>
            <person name="Nilsson O."/>
            <person name="Pereda V."/>
            <person name="Peter G."/>
            <person name="Philippe R."/>
            <person name="Pilate G."/>
            <person name="Poliakov A."/>
            <person name="Razumovskaya J."/>
            <person name="Richardson P."/>
            <person name="Rinaldi C."/>
            <person name="Ritland K."/>
            <person name="Rouze P."/>
            <person name="Ryaboy D."/>
            <person name="Schmutz J."/>
            <person name="Schrader J."/>
            <person name="Segerman B."/>
            <person name="Shin H."/>
            <person name="Siddiqui A."/>
            <person name="Sterky F."/>
            <person name="Terry A."/>
            <person name="Tsai C."/>
            <person name="Uberbacher E."/>
            <person name="Unneberg P."/>
            <person name="Vahala J."/>
            <person name="Wall K."/>
            <person name="Wessler S."/>
            <person name="Yang G."/>
            <person name="Yin T."/>
            <person name="Douglas C."/>
            <person name="Marra M."/>
            <person name="Sandberg G."/>
            <person name="Van De Peer Y."/>
            <person name="Rokhsar D."/>
        </authorList>
    </citation>
    <scope>NUCLEOTIDE SEQUENCE</scope>
    <source>
        <strain evidence="1">Nisqually-1</strain>
    </source>
</reference>
<name>A0A2K1R466_POPTR</name>
<accession>A0A2K1R466</accession>